<name>A0ABU2LTC6_9ACTN</name>
<feature type="transmembrane region" description="Helical" evidence="1">
    <location>
        <begin position="108"/>
        <end position="128"/>
    </location>
</feature>
<feature type="transmembrane region" description="Helical" evidence="1">
    <location>
        <begin position="159"/>
        <end position="190"/>
    </location>
</feature>
<keyword evidence="1" id="KW-0472">Membrane</keyword>
<proteinExistence type="predicted"/>
<keyword evidence="1" id="KW-1133">Transmembrane helix</keyword>
<protein>
    <recommendedName>
        <fullName evidence="4">Integral membrane protein</fullName>
    </recommendedName>
</protein>
<evidence type="ECO:0000256" key="1">
    <source>
        <dbReference type="SAM" id="Phobius"/>
    </source>
</evidence>
<feature type="transmembrane region" description="Helical" evidence="1">
    <location>
        <begin position="76"/>
        <end position="96"/>
    </location>
</feature>
<comment type="caution">
    <text evidence="2">The sequence shown here is derived from an EMBL/GenBank/DDBJ whole genome shotgun (WGS) entry which is preliminary data.</text>
</comment>
<dbReference type="EMBL" id="JAVREM010000029">
    <property type="protein sequence ID" value="MDT0320791.1"/>
    <property type="molecule type" value="Genomic_DNA"/>
</dbReference>
<evidence type="ECO:0008006" key="4">
    <source>
        <dbReference type="Google" id="ProtNLM"/>
    </source>
</evidence>
<sequence length="204" mass="20693">MSAVAGRSGGKRLGASLALFGEVVIVGVLVAVLALPVVTALPALAAGAAHLRRHLSGDSVRVADLLRDFAAACRSLWAAGLAAAVAALVLLWNLSLAQADVLPGAGGLLLVTPLMMAALGVVVLRAAAGWRPERAEPLSLVRESAEGAVRDPAGSVLLAFAWLMCAVFVWMLLPLALVAGGLLALAGIAVEQRSAARDQAESDL</sequence>
<organism evidence="2 3">
    <name type="scientific">Streptomyces millisiae</name>
    <dbReference type="NCBI Taxonomy" id="3075542"/>
    <lineage>
        <taxon>Bacteria</taxon>
        <taxon>Bacillati</taxon>
        <taxon>Actinomycetota</taxon>
        <taxon>Actinomycetes</taxon>
        <taxon>Kitasatosporales</taxon>
        <taxon>Streptomycetaceae</taxon>
        <taxon>Streptomyces</taxon>
    </lineage>
</organism>
<dbReference type="Proteomes" id="UP001183420">
    <property type="component" value="Unassembled WGS sequence"/>
</dbReference>
<evidence type="ECO:0000313" key="2">
    <source>
        <dbReference type="EMBL" id="MDT0320791.1"/>
    </source>
</evidence>
<keyword evidence="1" id="KW-0812">Transmembrane</keyword>
<reference evidence="3" key="1">
    <citation type="submission" date="2023-07" db="EMBL/GenBank/DDBJ databases">
        <title>30 novel species of actinomycetes from the DSMZ collection.</title>
        <authorList>
            <person name="Nouioui I."/>
        </authorList>
    </citation>
    <scope>NUCLEOTIDE SEQUENCE [LARGE SCALE GENOMIC DNA]</scope>
    <source>
        <strain evidence="3">DSM 44918</strain>
    </source>
</reference>
<evidence type="ECO:0000313" key="3">
    <source>
        <dbReference type="Proteomes" id="UP001183420"/>
    </source>
</evidence>
<keyword evidence="3" id="KW-1185">Reference proteome</keyword>
<accession>A0ABU2LTC6</accession>
<feature type="transmembrane region" description="Helical" evidence="1">
    <location>
        <begin position="12"/>
        <end position="35"/>
    </location>
</feature>
<dbReference type="RefSeq" id="WP_311600970.1">
    <property type="nucleotide sequence ID" value="NZ_JAVREM010000029.1"/>
</dbReference>
<gene>
    <name evidence="2" type="ORF">RNC47_20895</name>
</gene>